<protein>
    <submittedName>
        <fullName evidence="3">Polyisoprenoid-binding protein</fullName>
    </submittedName>
</protein>
<dbReference type="Proteomes" id="UP000650628">
    <property type="component" value="Unassembled WGS sequence"/>
</dbReference>
<keyword evidence="4" id="KW-1185">Reference proteome</keyword>
<reference evidence="3 4" key="1">
    <citation type="submission" date="2021-01" db="EMBL/GenBank/DDBJ databases">
        <title>Whole genome shotgun sequence of Planotetraspora mira NBRC 15435.</title>
        <authorList>
            <person name="Komaki H."/>
            <person name="Tamura T."/>
        </authorList>
    </citation>
    <scope>NUCLEOTIDE SEQUENCE [LARGE SCALE GENOMIC DNA]</scope>
    <source>
        <strain evidence="3 4">NBRC 15435</strain>
    </source>
</reference>
<dbReference type="InterPro" id="IPR007372">
    <property type="entry name" value="Lipid/polyisoprenoid-bd_YceI"/>
</dbReference>
<evidence type="ECO:0000313" key="3">
    <source>
        <dbReference type="EMBL" id="GII28118.1"/>
    </source>
</evidence>
<dbReference type="Gene3D" id="2.40.128.110">
    <property type="entry name" value="Lipid/polyisoprenoid-binding, YceI-like"/>
    <property type="match status" value="1"/>
</dbReference>
<dbReference type="SUPFAM" id="SSF101874">
    <property type="entry name" value="YceI-like"/>
    <property type="match status" value="1"/>
</dbReference>
<gene>
    <name evidence="3" type="ORF">Pmi06nite_15600</name>
</gene>
<accession>A0A8J3TJC1</accession>
<dbReference type="RefSeq" id="WP_203952189.1">
    <property type="nucleotide sequence ID" value="NZ_BOOO01000008.1"/>
</dbReference>
<comment type="caution">
    <text evidence="3">The sequence shown here is derived from an EMBL/GenBank/DDBJ whole genome shotgun (WGS) entry which is preliminary data.</text>
</comment>
<dbReference type="PANTHER" id="PTHR34406">
    <property type="entry name" value="PROTEIN YCEI"/>
    <property type="match status" value="1"/>
</dbReference>
<dbReference type="EMBL" id="BOOO01000008">
    <property type="protein sequence ID" value="GII28118.1"/>
    <property type="molecule type" value="Genomic_DNA"/>
</dbReference>
<dbReference type="InterPro" id="IPR036761">
    <property type="entry name" value="TTHA0802/YceI-like_sf"/>
</dbReference>
<evidence type="ECO:0000256" key="1">
    <source>
        <dbReference type="ARBA" id="ARBA00008812"/>
    </source>
</evidence>
<dbReference type="AlphaFoldDB" id="A0A8J3TJC1"/>
<evidence type="ECO:0000313" key="4">
    <source>
        <dbReference type="Proteomes" id="UP000650628"/>
    </source>
</evidence>
<sequence length="182" mass="19433">MSVPGQHHRIGPDCGTLVVKTSRQGLAGRMGHDLTIEVRRWAGEVFVAEDDLAASTVTVTAEMGSLRVVEGTGGAVPLMDRDKREITQTAGKLLDADRHPEVRFVSSGITATGPDEGVVEGTLSVRGVERPFRLQVTRTETGRLRGTGTVMQSDHGIKPYSAFFGALRLADPVGVEVELDLG</sequence>
<feature type="domain" description="Lipid/polyisoprenoid-binding YceI-like" evidence="2">
    <location>
        <begin position="16"/>
        <end position="180"/>
    </location>
</feature>
<organism evidence="3 4">
    <name type="scientific">Planotetraspora mira</name>
    <dbReference type="NCBI Taxonomy" id="58121"/>
    <lineage>
        <taxon>Bacteria</taxon>
        <taxon>Bacillati</taxon>
        <taxon>Actinomycetota</taxon>
        <taxon>Actinomycetes</taxon>
        <taxon>Streptosporangiales</taxon>
        <taxon>Streptosporangiaceae</taxon>
        <taxon>Planotetraspora</taxon>
    </lineage>
</organism>
<name>A0A8J3TJC1_9ACTN</name>
<dbReference type="SMART" id="SM00867">
    <property type="entry name" value="YceI"/>
    <property type="match status" value="1"/>
</dbReference>
<dbReference type="Pfam" id="PF04264">
    <property type="entry name" value="YceI"/>
    <property type="match status" value="1"/>
</dbReference>
<comment type="similarity">
    <text evidence="1">Belongs to the UPF0312 family.</text>
</comment>
<dbReference type="PANTHER" id="PTHR34406:SF1">
    <property type="entry name" value="PROTEIN YCEI"/>
    <property type="match status" value="1"/>
</dbReference>
<evidence type="ECO:0000259" key="2">
    <source>
        <dbReference type="SMART" id="SM00867"/>
    </source>
</evidence>
<proteinExistence type="inferred from homology"/>